<dbReference type="GO" id="GO:0005886">
    <property type="term" value="C:plasma membrane"/>
    <property type="evidence" value="ECO:0007669"/>
    <property type="project" value="TreeGrafter"/>
</dbReference>
<feature type="region of interest" description="Disordered" evidence="4">
    <location>
        <begin position="262"/>
        <end position="285"/>
    </location>
</feature>
<keyword evidence="3" id="KW-0597">Phosphoprotein</keyword>
<dbReference type="VEuPathDB" id="FungiDB:MUCCIDRAFT_109292"/>
<gene>
    <name evidence="6" type="ORF">MUCCIDRAFT_109292</name>
</gene>
<evidence type="ECO:0000256" key="2">
    <source>
        <dbReference type="ARBA" id="ARBA00022490"/>
    </source>
</evidence>
<protein>
    <recommendedName>
        <fullName evidence="5">FCH domain-containing protein</fullName>
    </recommendedName>
</protein>
<feature type="compositionally biased region" description="Pro residues" evidence="4">
    <location>
        <begin position="496"/>
        <end position="509"/>
    </location>
</feature>
<dbReference type="GO" id="GO:0007010">
    <property type="term" value="P:cytoskeleton organization"/>
    <property type="evidence" value="ECO:0007669"/>
    <property type="project" value="TreeGrafter"/>
</dbReference>
<organism evidence="6 7">
    <name type="scientific">Mucor lusitanicus CBS 277.49</name>
    <dbReference type="NCBI Taxonomy" id="747725"/>
    <lineage>
        <taxon>Eukaryota</taxon>
        <taxon>Fungi</taxon>
        <taxon>Fungi incertae sedis</taxon>
        <taxon>Mucoromycota</taxon>
        <taxon>Mucoromycotina</taxon>
        <taxon>Mucoromycetes</taxon>
        <taxon>Mucorales</taxon>
        <taxon>Mucorineae</taxon>
        <taxon>Mucoraceae</taxon>
        <taxon>Mucor</taxon>
    </lineage>
</organism>
<feature type="region of interest" description="Disordered" evidence="4">
    <location>
        <begin position="483"/>
        <end position="509"/>
    </location>
</feature>
<proteinExistence type="predicted"/>
<name>A0A168MVR1_MUCCL</name>
<evidence type="ECO:0000259" key="5">
    <source>
        <dbReference type="SMART" id="SM00055"/>
    </source>
</evidence>
<accession>A0A168MVR1</accession>
<dbReference type="InterPro" id="IPR001060">
    <property type="entry name" value="FCH_dom"/>
</dbReference>
<evidence type="ECO:0000256" key="3">
    <source>
        <dbReference type="ARBA" id="ARBA00022553"/>
    </source>
</evidence>
<feature type="region of interest" description="Disordered" evidence="4">
    <location>
        <begin position="427"/>
        <end position="471"/>
    </location>
</feature>
<dbReference type="EMBL" id="AMYB01000003">
    <property type="protein sequence ID" value="OAD05427.1"/>
    <property type="molecule type" value="Genomic_DNA"/>
</dbReference>
<dbReference type="Gene3D" id="1.20.1270.60">
    <property type="entry name" value="Arfaptin homology (AH) domain/BAR domain"/>
    <property type="match status" value="1"/>
</dbReference>
<reference evidence="6 7" key="1">
    <citation type="submission" date="2015-06" db="EMBL/GenBank/DDBJ databases">
        <title>Expansion of signal transduction pathways in fungi by whole-genome duplication.</title>
        <authorList>
            <consortium name="DOE Joint Genome Institute"/>
            <person name="Corrochano L.M."/>
            <person name="Kuo A."/>
            <person name="Marcet-Houben M."/>
            <person name="Polaino S."/>
            <person name="Salamov A."/>
            <person name="Villalobos J.M."/>
            <person name="Alvarez M.I."/>
            <person name="Avalos J."/>
            <person name="Benito E.P."/>
            <person name="Benoit I."/>
            <person name="Burger G."/>
            <person name="Camino L.P."/>
            <person name="Canovas D."/>
            <person name="Cerda-Olmedo E."/>
            <person name="Cheng J.-F."/>
            <person name="Dominguez A."/>
            <person name="Elias M."/>
            <person name="Eslava A.P."/>
            <person name="Glaser F."/>
            <person name="Grimwood J."/>
            <person name="Gutierrez G."/>
            <person name="Heitman J."/>
            <person name="Henrissat B."/>
            <person name="Iturriaga E.A."/>
            <person name="Lang B.F."/>
            <person name="Lavin J.L."/>
            <person name="Lee S."/>
            <person name="Li W."/>
            <person name="Lindquist E."/>
            <person name="Lopez-Garcia S."/>
            <person name="Luque E.M."/>
            <person name="Marcos A.T."/>
            <person name="Martin J."/>
            <person name="Mccluskey K."/>
            <person name="Medina H.R."/>
            <person name="Miralles-Duran A."/>
            <person name="Miyazaki A."/>
            <person name="Munoz-Torres E."/>
            <person name="Oguiza J.A."/>
            <person name="Ohm R."/>
            <person name="Olmedo M."/>
            <person name="Orejas M."/>
            <person name="Ortiz-Castellanos L."/>
            <person name="Pisabarro A.G."/>
            <person name="Rodriguez-Romero J."/>
            <person name="Ruiz-Herrera J."/>
            <person name="Ruiz-Vazquez R."/>
            <person name="Sanz C."/>
            <person name="Schackwitz W."/>
            <person name="Schmutz J."/>
            <person name="Shahriari M."/>
            <person name="Shelest E."/>
            <person name="Silva-Franco F."/>
            <person name="Soanes D."/>
            <person name="Syed K."/>
            <person name="Tagua V.G."/>
            <person name="Talbot N.J."/>
            <person name="Thon M."/>
            <person name="De Vries R.P."/>
            <person name="Wiebenga A."/>
            <person name="Yadav J.S."/>
            <person name="Braun E.L."/>
            <person name="Baker S."/>
            <person name="Garre V."/>
            <person name="Horwitz B."/>
            <person name="Torres-Martinez S."/>
            <person name="Idnurm A."/>
            <person name="Herrera-Estrella A."/>
            <person name="Gabaldon T."/>
            <person name="Grigoriev I.V."/>
        </authorList>
    </citation>
    <scope>NUCLEOTIDE SEQUENCE [LARGE SCALE GENOMIC DNA]</scope>
    <source>
        <strain evidence="6 7">CBS 277.49</strain>
    </source>
</reference>
<evidence type="ECO:0000256" key="4">
    <source>
        <dbReference type="SAM" id="MobiDB-lite"/>
    </source>
</evidence>
<dbReference type="OrthoDB" id="27823at2759"/>
<evidence type="ECO:0000313" key="6">
    <source>
        <dbReference type="EMBL" id="OAD05427.1"/>
    </source>
</evidence>
<evidence type="ECO:0000313" key="7">
    <source>
        <dbReference type="Proteomes" id="UP000077051"/>
    </source>
</evidence>
<dbReference type="AlphaFoldDB" id="A0A168MVR1"/>
<dbReference type="STRING" id="747725.A0A168MVR1"/>
<feature type="region of interest" description="Disordered" evidence="4">
    <location>
        <begin position="306"/>
        <end position="356"/>
    </location>
</feature>
<comment type="caution">
    <text evidence="6">The sequence shown here is derived from an EMBL/GenBank/DDBJ whole genome shotgun (WGS) entry which is preliminary data.</text>
</comment>
<keyword evidence="7" id="KW-1185">Reference proteome</keyword>
<dbReference type="GO" id="GO:0005737">
    <property type="term" value="C:cytoplasm"/>
    <property type="evidence" value="ECO:0007669"/>
    <property type="project" value="TreeGrafter"/>
</dbReference>
<evidence type="ECO:0000256" key="1">
    <source>
        <dbReference type="ARBA" id="ARBA00004496"/>
    </source>
</evidence>
<dbReference type="InterPro" id="IPR027267">
    <property type="entry name" value="AH/BAR_dom_sf"/>
</dbReference>
<feature type="compositionally biased region" description="Low complexity" evidence="4">
    <location>
        <begin position="486"/>
        <end position="495"/>
    </location>
</feature>
<dbReference type="GO" id="GO:0032153">
    <property type="term" value="C:cell division site"/>
    <property type="evidence" value="ECO:0007669"/>
    <property type="project" value="TreeGrafter"/>
</dbReference>
<feature type="compositionally biased region" description="Polar residues" evidence="4">
    <location>
        <begin position="437"/>
        <end position="454"/>
    </location>
</feature>
<dbReference type="GO" id="GO:0043226">
    <property type="term" value="C:organelle"/>
    <property type="evidence" value="ECO:0007669"/>
    <property type="project" value="UniProtKB-ARBA"/>
</dbReference>
<keyword evidence="2" id="KW-0963">Cytoplasm</keyword>
<dbReference type="PANTHER" id="PTHR23065">
    <property type="entry name" value="PROLINE-SERINE-THREONINE PHOSPHATASE INTERACTING PROTEIN 1"/>
    <property type="match status" value="1"/>
</dbReference>
<comment type="subcellular location">
    <subcellularLocation>
        <location evidence="1">Cytoplasm</location>
    </subcellularLocation>
</comment>
<dbReference type="SMART" id="SM00055">
    <property type="entry name" value="FCH"/>
    <property type="match status" value="1"/>
</dbReference>
<sequence length="509" mass="57847">MLLESTADATIENNFWSQDKLALNILLGRLEASNQSTIAIQNYFAKRAQIEEVYGKQLLELAEASHHIEECFSTILTSSEMSARAHVDLSQNIRNMLELPLKSYLTDQESIKMFMTSQMKEAQNMRLSQIDCIEEARQRYVDECQNPNASFESIDVLDCQYQKSINEMHATAAHWIHEWQESCKTFQSLELQRMDYLKAVIKTQVLDKWDSRKQIIDDQTCERMLITMEDFNVNHEMMSFVKGHRTGSSIPAIPKYKKFSQPLDAQRKKMAAPPPPVLTEKRTIREINIPIKQDEELRSVNDQLRKKQPTLSKPWEQHSPDDSGSSSSRNLHPYPLNPIYKSNKKSPSQSDPVLNNWYDNFHQAATTSPTSPTPKNKSTLVTPQEKAKYIQHINHSNATPTKKPSLLLSSIGFFKKKKNAAAAVDNPRNKKRLSLSHAATDSLLPTATQTSYHKQQPPLDEPPSPMFSPIDFYYSPADIDRNLKKATTTTTTAILPPLPPPPTSPTSPP</sequence>
<feature type="domain" description="FCH" evidence="5">
    <location>
        <begin position="13"/>
        <end position="93"/>
    </location>
</feature>
<dbReference type="PANTHER" id="PTHR23065:SF7">
    <property type="entry name" value="NOSTRIN, ISOFORM H"/>
    <property type="match status" value="1"/>
</dbReference>
<dbReference type="Pfam" id="PF00611">
    <property type="entry name" value="FCH"/>
    <property type="match status" value="1"/>
</dbReference>
<dbReference type="SUPFAM" id="SSF103657">
    <property type="entry name" value="BAR/IMD domain-like"/>
    <property type="match status" value="1"/>
</dbReference>
<dbReference type="Proteomes" id="UP000077051">
    <property type="component" value="Unassembled WGS sequence"/>
</dbReference>